<sequence precursor="true">MGRVIAGIAFTIVFVSVAAHAASDTDTSPSLDLLLRCDGVATHTATDTATINTSNDDGDTASANATTYRKERFSERVLLDLKDNGSRIRVPKSLVPPLNSGGKDGWWSLSAVNASAESITARFRLNPINKPTIRIDRSTGDIDMSGFGMTFRGTCDRQDRAERKF</sequence>
<gene>
    <name evidence="2" type="ordered locus">Caul_0187</name>
</gene>
<evidence type="ECO:0008006" key="3">
    <source>
        <dbReference type="Google" id="ProtNLM"/>
    </source>
</evidence>
<dbReference type="AlphaFoldDB" id="B0T389"/>
<organism evidence="2">
    <name type="scientific">Caulobacter sp. (strain K31)</name>
    <dbReference type="NCBI Taxonomy" id="366602"/>
    <lineage>
        <taxon>Bacteria</taxon>
        <taxon>Pseudomonadati</taxon>
        <taxon>Pseudomonadota</taxon>
        <taxon>Alphaproteobacteria</taxon>
        <taxon>Caulobacterales</taxon>
        <taxon>Caulobacteraceae</taxon>
        <taxon>Caulobacter</taxon>
    </lineage>
</organism>
<name>B0T389_CAUSK</name>
<dbReference type="KEGG" id="cak:Caul_0187"/>
<accession>B0T389</accession>
<dbReference type="EMBL" id="CP000927">
    <property type="protein sequence ID" value="ABZ69324.1"/>
    <property type="molecule type" value="Genomic_DNA"/>
</dbReference>
<reference evidence="2" key="1">
    <citation type="submission" date="2008-01" db="EMBL/GenBank/DDBJ databases">
        <title>Complete sequence of chromosome of Caulobacter sp. K31.</title>
        <authorList>
            <consortium name="US DOE Joint Genome Institute"/>
            <person name="Copeland A."/>
            <person name="Lucas S."/>
            <person name="Lapidus A."/>
            <person name="Barry K."/>
            <person name="Glavina del Rio T."/>
            <person name="Dalin E."/>
            <person name="Tice H."/>
            <person name="Pitluck S."/>
            <person name="Bruce D."/>
            <person name="Goodwin L."/>
            <person name="Thompson L.S."/>
            <person name="Brettin T."/>
            <person name="Detter J.C."/>
            <person name="Han C."/>
            <person name="Schmutz J."/>
            <person name="Larimer F."/>
            <person name="Land M."/>
            <person name="Hauser L."/>
            <person name="Kyrpides N."/>
            <person name="Kim E."/>
            <person name="Stephens C."/>
            <person name="Richardson P."/>
        </authorList>
    </citation>
    <scope>NUCLEOTIDE SEQUENCE [LARGE SCALE GENOMIC DNA]</scope>
    <source>
        <strain evidence="2">K31</strain>
    </source>
</reference>
<evidence type="ECO:0000313" key="2">
    <source>
        <dbReference type="EMBL" id="ABZ69324.1"/>
    </source>
</evidence>
<dbReference type="OrthoDB" id="594865at2"/>
<protein>
    <recommendedName>
        <fullName evidence="3">Secreted protein</fullName>
    </recommendedName>
</protein>
<proteinExistence type="predicted"/>
<feature type="chain" id="PRO_5002753309" description="Secreted protein" evidence="1">
    <location>
        <begin position="22"/>
        <end position="165"/>
    </location>
</feature>
<keyword evidence="1" id="KW-0732">Signal</keyword>
<feature type="signal peptide" evidence="1">
    <location>
        <begin position="1"/>
        <end position="21"/>
    </location>
</feature>
<evidence type="ECO:0000256" key="1">
    <source>
        <dbReference type="SAM" id="SignalP"/>
    </source>
</evidence>
<dbReference type="HOGENOM" id="CLU_134277_0_0_5"/>
<dbReference type="eggNOG" id="ENOG5032UTB">
    <property type="taxonomic scope" value="Bacteria"/>
</dbReference>